<dbReference type="Proteomes" id="UP000679247">
    <property type="component" value="Chromosome"/>
</dbReference>
<dbReference type="RefSeq" id="WP_214475762.1">
    <property type="nucleotide sequence ID" value="NZ_CP071709.1"/>
</dbReference>
<gene>
    <name evidence="2" type="ORF">J1899_18510</name>
</gene>
<feature type="region of interest" description="Disordered" evidence="1">
    <location>
        <begin position="86"/>
        <end position="126"/>
    </location>
</feature>
<keyword evidence="3" id="KW-1185">Reference proteome</keyword>
<accession>A0ABX8FBU7</accession>
<dbReference type="EMBL" id="CP071709">
    <property type="protein sequence ID" value="QVY60941.1"/>
    <property type="molecule type" value="Genomic_DNA"/>
</dbReference>
<sequence length="241" mass="26659">MKSIIPQQFKTIDITERKPFKSFFPLDLQRHAGESGEGTGAGAAGTGEGQGQGNDGGNGAGQGNNFELPKTEEELKKLLQSEADKRVTSALQTAQQKWESEYSQKLEQEKQEAAKLAKMSEDEKRQALLQKQENDLKDKERALQQRELKLETIKILDGKKLPIDFADLLLAEDAERTNSNVETFEKAFRAAVDAAVTEKMKGSTPGVGNASNQAGEYGKKVAESFTKNNEELEKARQSYFK</sequence>
<reference evidence="2 3" key="1">
    <citation type="submission" date="2021-03" db="EMBL/GenBank/DDBJ databases">
        <title>The first data on the complete genome of the tetrodotoxin-producing bacterium.</title>
        <authorList>
            <person name="Melnikova D.I."/>
            <person name="Nijland R."/>
            <person name="Magarlamov T.Y."/>
        </authorList>
    </citation>
    <scope>NUCLEOTIDE SEQUENCE [LARGE SCALE GENOMIC DNA]</scope>
    <source>
        <strain evidence="2 3">1839</strain>
    </source>
</reference>
<dbReference type="InterPro" id="IPR025580">
    <property type="entry name" value="Gp46"/>
</dbReference>
<name>A0ABX8FBU7_9BACI</name>
<feature type="compositionally biased region" description="Gly residues" evidence="1">
    <location>
        <begin position="35"/>
        <end position="62"/>
    </location>
</feature>
<proteinExistence type="predicted"/>
<organism evidence="2 3">
    <name type="scientific">Cytobacillus gottheilii</name>
    <dbReference type="NCBI Taxonomy" id="859144"/>
    <lineage>
        <taxon>Bacteria</taxon>
        <taxon>Bacillati</taxon>
        <taxon>Bacillota</taxon>
        <taxon>Bacilli</taxon>
        <taxon>Bacillales</taxon>
        <taxon>Bacillaceae</taxon>
        <taxon>Cytobacillus</taxon>
    </lineage>
</organism>
<evidence type="ECO:0000256" key="1">
    <source>
        <dbReference type="SAM" id="MobiDB-lite"/>
    </source>
</evidence>
<feature type="region of interest" description="Disordered" evidence="1">
    <location>
        <begin position="25"/>
        <end position="72"/>
    </location>
</feature>
<protein>
    <submittedName>
        <fullName evidence="2">DUF4355 domain-containing protein</fullName>
    </submittedName>
</protein>
<feature type="compositionally biased region" description="Basic and acidic residues" evidence="1">
    <location>
        <begin position="98"/>
        <end position="126"/>
    </location>
</feature>
<evidence type="ECO:0000313" key="3">
    <source>
        <dbReference type="Proteomes" id="UP000679247"/>
    </source>
</evidence>
<evidence type="ECO:0000313" key="2">
    <source>
        <dbReference type="EMBL" id="QVY60941.1"/>
    </source>
</evidence>
<dbReference type="Pfam" id="PF14265">
    <property type="entry name" value="DUF4355"/>
    <property type="match status" value="1"/>
</dbReference>